<evidence type="ECO:0000313" key="3">
    <source>
        <dbReference type="Proteomes" id="UP000320338"/>
    </source>
</evidence>
<evidence type="ECO:0000313" key="2">
    <source>
        <dbReference type="EMBL" id="GEC17838.1"/>
    </source>
</evidence>
<evidence type="ECO:0000256" key="1">
    <source>
        <dbReference type="SAM" id="MobiDB-lite"/>
    </source>
</evidence>
<keyword evidence="3" id="KW-1185">Reference proteome</keyword>
<feature type="compositionally biased region" description="Low complexity" evidence="1">
    <location>
        <begin position="76"/>
        <end position="90"/>
    </location>
</feature>
<sequence length="104" mass="10378">MIGAHVNDGEPDPERLPRRSGRTHLEPQLREPGGAGTGTPFAAFDPDSPDPDSPDPDSPDPGSPAPGAGAPGAGAGDPAPAGSRAAAFRAAVRRATGRPPREDG</sequence>
<organism evidence="2 3">
    <name type="scientific">Pseudonocardia hydrocarbonoxydans</name>
    <dbReference type="NCBI Taxonomy" id="76726"/>
    <lineage>
        <taxon>Bacteria</taxon>
        <taxon>Bacillati</taxon>
        <taxon>Actinomycetota</taxon>
        <taxon>Actinomycetes</taxon>
        <taxon>Pseudonocardiales</taxon>
        <taxon>Pseudonocardiaceae</taxon>
        <taxon>Pseudonocardia</taxon>
    </lineage>
</organism>
<feature type="compositionally biased region" description="Acidic residues" evidence="1">
    <location>
        <begin position="47"/>
        <end position="58"/>
    </location>
</feature>
<dbReference type="Proteomes" id="UP000320338">
    <property type="component" value="Unassembled WGS sequence"/>
</dbReference>
<feature type="region of interest" description="Disordered" evidence="1">
    <location>
        <begin position="1"/>
        <end position="104"/>
    </location>
</feature>
<proteinExistence type="predicted"/>
<reference evidence="2 3" key="1">
    <citation type="submission" date="2019-06" db="EMBL/GenBank/DDBJ databases">
        <title>Whole genome shotgun sequence of Pseudonocardia hydrocarbonoxydans NBRC 14498.</title>
        <authorList>
            <person name="Hosoyama A."/>
            <person name="Uohara A."/>
            <person name="Ohji S."/>
            <person name="Ichikawa N."/>
        </authorList>
    </citation>
    <scope>NUCLEOTIDE SEQUENCE [LARGE SCALE GENOMIC DNA]</scope>
    <source>
        <strain evidence="2 3">NBRC 14498</strain>
    </source>
</reference>
<gene>
    <name evidence="2" type="ORF">PHY01_01210</name>
</gene>
<accession>A0A4Y3WH55</accession>
<dbReference type="EMBL" id="BJNG01000001">
    <property type="protein sequence ID" value="GEC17838.1"/>
    <property type="molecule type" value="Genomic_DNA"/>
</dbReference>
<protein>
    <submittedName>
        <fullName evidence="2">Uncharacterized protein</fullName>
    </submittedName>
</protein>
<dbReference type="AlphaFoldDB" id="A0A4Y3WH55"/>
<comment type="caution">
    <text evidence="2">The sequence shown here is derived from an EMBL/GenBank/DDBJ whole genome shotgun (WGS) entry which is preliminary data.</text>
</comment>
<feature type="compositionally biased region" description="Basic and acidic residues" evidence="1">
    <location>
        <begin position="12"/>
        <end position="29"/>
    </location>
</feature>
<name>A0A4Y3WH55_9PSEU</name>